<evidence type="ECO:0000256" key="4">
    <source>
        <dbReference type="ARBA" id="ARBA00023136"/>
    </source>
</evidence>
<dbReference type="HOGENOM" id="CLU_039483_0_0_2"/>
<dbReference type="PANTHER" id="PTHR43027:SF2">
    <property type="entry name" value="TRANSPORT PERMEASE PROTEIN"/>
    <property type="match status" value="1"/>
</dbReference>
<evidence type="ECO:0000256" key="2">
    <source>
        <dbReference type="ARBA" id="ARBA00022692"/>
    </source>
</evidence>
<dbReference type="STRING" id="519442.Huta_2769"/>
<dbReference type="GO" id="GO:0016020">
    <property type="term" value="C:membrane"/>
    <property type="evidence" value="ECO:0007669"/>
    <property type="project" value="UniProtKB-SubCell"/>
</dbReference>
<dbReference type="EMBL" id="CP001687">
    <property type="protein sequence ID" value="ACV12930.1"/>
    <property type="molecule type" value="Genomic_DNA"/>
</dbReference>
<dbReference type="OrthoDB" id="147058at2157"/>
<proteinExistence type="predicted"/>
<feature type="transmembrane region" description="Helical" evidence="5">
    <location>
        <begin position="383"/>
        <end position="403"/>
    </location>
</feature>
<dbReference type="RefSeq" id="WP_015790492.1">
    <property type="nucleotide sequence ID" value="NC_013158.1"/>
</dbReference>
<comment type="subcellular location">
    <subcellularLocation>
        <location evidence="1">Membrane</location>
        <topology evidence="1">Multi-pass membrane protein</topology>
    </subcellularLocation>
</comment>
<sequence length="413" mass="44352">MKRIAALLNALLRDWSRSRETVFFVVLFPIILLVIFSTVFASSAPSFALVVQNQDIGAGGEATNLSSTFVENLAGIEPLDVQHLNADRNLTEWSQESDGGGRVLVLPDGFAEEVRAQSGRARIAIIRDTVARFQDDMNESERANIERGLDQASQQNATNATGATLAFYAPPDDQSAPVVRGILSTVIAEFNQESLGIDEPPVSLDSGTIGSAGLTSTDYYLPAFIATLVLINGVMTVPGVIAGFNQDGTLKRLVATPLRKRDWIIANIVQQSLLALLLSGVMLVVAAMLFGVTVIPGPLSIALVLLGAIAFSALGMTLGSLLPNPDAASSLGGSIAFPMMFLSGVFWEIDIMPETLQTIGRLMPLYQFHRGLRQLMIVETTEGVWPAFAMLGGMAVVFVLLAIRLTRWQDFGD</sequence>
<protein>
    <submittedName>
        <fullName evidence="7">ABC-2 type transporter</fullName>
    </submittedName>
</protein>
<evidence type="ECO:0000313" key="8">
    <source>
        <dbReference type="Proteomes" id="UP000002071"/>
    </source>
</evidence>
<feature type="transmembrane region" description="Helical" evidence="5">
    <location>
        <begin position="219"/>
        <end position="244"/>
    </location>
</feature>
<keyword evidence="3 5" id="KW-1133">Transmembrane helix</keyword>
<reference evidence="7 8" key="1">
    <citation type="journal article" date="2009" name="Stand. Genomic Sci.">
        <title>Complete genome sequence of Halorhabdus utahensis type strain (AX-2).</title>
        <authorList>
            <person name="Anderson I."/>
            <person name="Tindall B.J."/>
            <person name="Pomrenke H."/>
            <person name="Goker M."/>
            <person name="Lapidus A."/>
            <person name="Nolan M."/>
            <person name="Copeland A."/>
            <person name="Glavina Del Rio T."/>
            <person name="Chen F."/>
            <person name="Tice H."/>
            <person name="Cheng J.F."/>
            <person name="Lucas S."/>
            <person name="Chertkov O."/>
            <person name="Bruce D."/>
            <person name="Brettin T."/>
            <person name="Detter J.C."/>
            <person name="Han C."/>
            <person name="Goodwin L."/>
            <person name="Land M."/>
            <person name="Hauser L."/>
            <person name="Chang Y.J."/>
            <person name="Jeffries C.D."/>
            <person name="Pitluck S."/>
            <person name="Pati A."/>
            <person name="Mavromatis K."/>
            <person name="Ivanova N."/>
            <person name="Ovchinnikova G."/>
            <person name="Chen A."/>
            <person name="Palaniappan K."/>
            <person name="Chain P."/>
            <person name="Rohde M."/>
            <person name="Bristow J."/>
            <person name="Eisen J.A."/>
            <person name="Markowitz V."/>
            <person name="Hugenholtz P."/>
            <person name="Kyrpides N.C."/>
            <person name="Klenk H.P."/>
        </authorList>
    </citation>
    <scope>NUCLEOTIDE SEQUENCE [LARGE SCALE GENOMIC DNA]</scope>
    <source>
        <strain evidence="8">DSM 12940 / JCM 11049 / AX-2</strain>
    </source>
</reference>
<keyword evidence="4 5" id="KW-0472">Membrane</keyword>
<name>C7NR17_HALUD</name>
<dbReference type="eggNOG" id="arCOG01463">
    <property type="taxonomic scope" value="Archaea"/>
</dbReference>
<dbReference type="PANTHER" id="PTHR43027">
    <property type="entry name" value="DOXORUBICIN RESISTANCE ABC TRANSPORTER PERMEASE PROTEIN DRRC-RELATED"/>
    <property type="match status" value="1"/>
</dbReference>
<feature type="transmembrane region" description="Helical" evidence="5">
    <location>
        <begin position="301"/>
        <end position="322"/>
    </location>
</feature>
<dbReference type="GO" id="GO:0140359">
    <property type="term" value="F:ABC-type transporter activity"/>
    <property type="evidence" value="ECO:0007669"/>
    <property type="project" value="InterPro"/>
</dbReference>
<accession>C7NR17</accession>
<evidence type="ECO:0000259" key="6">
    <source>
        <dbReference type="PROSITE" id="PS51012"/>
    </source>
</evidence>
<dbReference type="AlphaFoldDB" id="C7NR17"/>
<evidence type="ECO:0000256" key="5">
    <source>
        <dbReference type="SAM" id="Phobius"/>
    </source>
</evidence>
<organism evidence="7 8">
    <name type="scientific">Halorhabdus utahensis (strain DSM 12940 / JCM 11049 / AX-2)</name>
    <dbReference type="NCBI Taxonomy" id="519442"/>
    <lineage>
        <taxon>Archaea</taxon>
        <taxon>Methanobacteriati</taxon>
        <taxon>Methanobacteriota</taxon>
        <taxon>Stenosarchaea group</taxon>
        <taxon>Halobacteria</taxon>
        <taxon>Halobacteriales</taxon>
        <taxon>Haloarculaceae</taxon>
        <taxon>Halorhabdus</taxon>
    </lineage>
</organism>
<evidence type="ECO:0000313" key="7">
    <source>
        <dbReference type="EMBL" id="ACV12930.1"/>
    </source>
</evidence>
<keyword evidence="2 5" id="KW-0812">Transmembrane</keyword>
<dbReference type="GeneID" id="8385075"/>
<feature type="transmembrane region" description="Helical" evidence="5">
    <location>
        <begin position="21"/>
        <end position="41"/>
    </location>
</feature>
<feature type="domain" description="ABC transmembrane type-2" evidence="6">
    <location>
        <begin position="180"/>
        <end position="409"/>
    </location>
</feature>
<feature type="transmembrane region" description="Helical" evidence="5">
    <location>
        <begin position="264"/>
        <end position="295"/>
    </location>
</feature>
<keyword evidence="8" id="KW-1185">Reference proteome</keyword>
<evidence type="ECO:0000256" key="1">
    <source>
        <dbReference type="ARBA" id="ARBA00004141"/>
    </source>
</evidence>
<feature type="transmembrane region" description="Helical" evidence="5">
    <location>
        <begin position="329"/>
        <end position="347"/>
    </location>
</feature>
<dbReference type="KEGG" id="hut:Huta_2769"/>
<dbReference type="Pfam" id="PF12698">
    <property type="entry name" value="ABC2_membrane_3"/>
    <property type="match status" value="1"/>
</dbReference>
<dbReference type="InterPro" id="IPR013525">
    <property type="entry name" value="ABC2_TM"/>
</dbReference>
<dbReference type="Proteomes" id="UP000002071">
    <property type="component" value="Chromosome"/>
</dbReference>
<gene>
    <name evidence="7" type="ordered locus">Huta_2769</name>
</gene>
<dbReference type="InterPro" id="IPR052902">
    <property type="entry name" value="ABC-2_transporter"/>
</dbReference>
<dbReference type="PROSITE" id="PS51012">
    <property type="entry name" value="ABC_TM2"/>
    <property type="match status" value="1"/>
</dbReference>
<evidence type="ECO:0000256" key="3">
    <source>
        <dbReference type="ARBA" id="ARBA00022989"/>
    </source>
</evidence>
<dbReference type="InterPro" id="IPR047817">
    <property type="entry name" value="ABC2_TM_bact-type"/>
</dbReference>